<dbReference type="RefSeq" id="WP_345404959.1">
    <property type="nucleotide sequence ID" value="NZ_BAAAXS010000001.1"/>
</dbReference>
<proteinExistence type="predicted"/>
<dbReference type="EMBL" id="JBHMCF010000046">
    <property type="protein sequence ID" value="MFB9476204.1"/>
    <property type="molecule type" value="Genomic_DNA"/>
</dbReference>
<accession>A0ABV5P0V3</accession>
<evidence type="ECO:0000313" key="1">
    <source>
        <dbReference type="EMBL" id="MFB9476204.1"/>
    </source>
</evidence>
<protein>
    <submittedName>
        <fullName evidence="1">Uncharacterized protein</fullName>
    </submittedName>
</protein>
<evidence type="ECO:0000313" key="2">
    <source>
        <dbReference type="Proteomes" id="UP001589568"/>
    </source>
</evidence>
<organism evidence="1 2">
    <name type="scientific">Nonomuraea salmonea</name>
    <dbReference type="NCBI Taxonomy" id="46181"/>
    <lineage>
        <taxon>Bacteria</taxon>
        <taxon>Bacillati</taxon>
        <taxon>Actinomycetota</taxon>
        <taxon>Actinomycetes</taxon>
        <taxon>Streptosporangiales</taxon>
        <taxon>Streptosporangiaceae</taxon>
        <taxon>Nonomuraea</taxon>
    </lineage>
</organism>
<dbReference type="Proteomes" id="UP001589568">
    <property type="component" value="Unassembled WGS sequence"/>
</dbReference>
<reference evidence="1 2" key="1">
    <citation type="submission" date="2024-09" db="EMBL/GenBank/DDBJ databases">
        <authorList>
            <person name="Sun Q."/>
            <person name="Mori K."/>
        </authorList>
    </citation>
    <scope>NUCLEOTIDE SEQUENCE [LARGE SCALE GENOMIC DNA]</scope>
    <source>
        <strain evidence="1 2">JCM 3324</strain>
    </source>
</reference>
<keyword evidence="2" id="KW-1185">Reference proteome</keyword>
<sequence>MTTDLKEARVVGRDADTWRLFCGDELCGEITVDDVDWPWTYGVFVATPVFAKVKPLFERELGLLEEIGEDSQAWEAAYDEVAAAASLVSPRGPVAEFLLHIEGDRAWFRT</sequence>
<comment type="caution">
    <text evidence="1">The sequence shown here is derived from an EMBL/GenBank/DDBJ whole genome shotgun (WGS) entry which is preliminary data.</text>
</comment>
<name>A0ABV5P0V3_9ACTN</name>
<gene>
    <name evidence="1" type="ORF">ACFFR3_42480</name>
</gene>